<keyword evidence="3" id="KW-1185">Reference proteome</keyword>
<sequence length="827" mass="94247">MEKNISTPKTNRKKWLLGIAASIFLILAIFPFALDFYLQKKLPDLINKKTPYKLELKNFNLSLLSGDFTATDLNISTKNTEDKKITQIKGKIKKIEIKDFGVWKALFSKSYHADQFLLSDSDVQIRLAPKSDKEKKASKKTDIHINNIILNNVFADVLNAEGKPVFTGKNINVKLKDIQQNEDDAKIPIAFKEFKIDAKDVKIGVNDFYQINSDQIFAANKTLDLRKFHLVPIQNPEKYNSKNVFDFASERLLAKDFNISKDSLIVSDIIFTQPDLKVTSTGKNIVEKDKNPKEIEMKIGMKNINFQKGKIVVLQADKDKTASVDNFNFKLTNIVFDKNTVKEKIPFRFTNHDIEADHIYLKANNLQAVKIKRISSKNSDILIENFQMIALGKSQNKDLFDINTDEIKILNNKTKYIGQKLNVQLDGLEIKTPEIKIISANQKSKSKKSNSALPEFALNMGFIKISNGKFSQIKLGKEKMSVGKFDVAINRIISGNEYLKNDLPFKINSHTVTAQKVFLDAGKYYTLKVGEVKNSGKRTDIKNLHYLPKYSRKAFSRVIAKESDLYNITVKKIGITDLNSKFIKNPVIDISKVDIDGLSCNIYHDLAPPDDNAARDLFSKKLRNVKLPMFVKNVSIRNSNLIYEENAENSNIPGKLTFDRFSIDINNVNNGKIKGRPTTITADAKFAFYGTANTTVNWKFDVMHPNDAFTINGNIQKLSAENVNLFVRPYLNVTLDGNIDYLKFDYHGTNSGIGGKFYFKYNEMYVNFLNKKGNERKLLTTVANWFVKNESTGEPDHVVIEKKRESDRSFFSMLWQGIMEGLKKYLI</sequence>
<keyword evidence="1" id="KW-0472">Membrane</keyword>
<comment type="caution">
    <text evidence="2">The sequence shown here is derived from an EMBL/GenBank/DDBJ whole genome shotgun (WGS) entry which is preliminary data.</text>
</comment>
<accession>A0A0Q3KP60</accession>
<evidence type="ECO:0000313" key="3">
    <source>
        <dbReference type="Proteomes" id="UP000051682"/>
    </source>
</evidence>
<dbReference type="AlphaFoldDB" id="A0A0Q3KP60"/>
<dbReference type="OrthoDB" id="1412480at2"/>
<dbReference type="Proteomes" id="UP000051682">
    <property type="component" value="Unassembled WGS sequence"/>
</dbReference>
<evidence type="ECO:0000313" key="2">
    <source>
        <dbReference type="EMBL" id="KQK25900.1"/>
    </source>
</evidence>
<organism evidence="2 3">
    <name type="scientific">Chryseobacterium aquaticum</name>
    <dbReference type="NCBI Taxonomy" id="452084"/>
    <lineage>
        <taxon>Bacteria</taxon>
        <taxon>Pseudomonadati</taxon>
        <taxon>Bacteroidota</taxon>
        <taxon>Flavobacteriia</taxon>
        <taxon>Flavobacteriales</taxon>
        <taxon>Weeksellaceae</taxon>
        <taxon>Chryseobacterium group</taxon>
        <taxon>Chryseobacterium</taxon>
    </lineage>
</organism>
<gene>
    <name evidence="2" type="ORF">AR438_09935</name>
</gene>
<dbReference type="EMBL" id="LLYZ01000005">
    <property type="protein sequence ID" value="KQK25900.1"/>
    <property type="molecule type" value="Genomic_DNA"/>
</dbReference>
<evidence type="ECO:0008006" key="4">
    <source>
        <dbReference type="Google" id="ProtNLM"/>
    </source>
</evidence>
<keyword evidence="1" id="KW-1133">Transmembrane helix</keyword>
<dbReference type="STRING" id="452084.AR438_09935"/>
<proteinExistence type="predicted"/>
<feature type="transmembrane region" description="Helical" evidence="1">
    <location>
        <begin position="15"/>
        <end position="38"/>
    </location>
</feature>
<protein>
    <recommendedName>
        <fullName evidence="4">DUF748 domain-containing protein</fullName>
    </recommendedName>
</protein>
<evidence type="ECO:0000256" key="1">
    <source>
        <dbReference type="SAM" id="Phobius"/>
    </source>
</evidence>
<keyword evidence="1" id="KW-0812">Transmembrane</keyword>
<name>A0A0Q3KP60_9FLAO</name>
<reference evidence="2 3" key="1">
    <citation type="submission" date="2015-10" db="EMBL/GenBank/DDBJ databases">
        <title>Chryseobacterium aquaticum genome.</title>
        <authorList>
            <person name="Newman J.D."/>
            <person name="Ferguson M.B."/>
            <person name="Miller J.R."/>
        </authorList>
    </citation>
    <scope>NUCLEOTIDE SEQUENCE [LARGE SCALE GENOMIC DNA]</scope>
    <source>
        <strain evidence="2 3">KCTC 12483</strain>
    </source>
</reference>
<dbReference type="RefSeq" id="WP_056014857.1">
    <property type="nucleotide sequence ID" value="NZ_LLYZ01000005.1"/>
</dbReference>